<evidence type="ECO:0000256" key="9">
    <source>
        <dbReference type="ARBA" id="ARBA00047490"/>
    </source>
</evidence>
<dbReference type="InterPro" id="IPR000644">
    <property type="entry name" value="CBS_dom"/>
</dbReference>
<dbReference type="AlphaFoldDB" id="A0AAU9IDS6"/>
<dbReference type="CDD" id="cd01561">
    <property type="entry name" value="CBS_like"/>
    <property type="match status" value="1"/>
</dbReference>
<evidence type="ECO:0000313" key="13">
    <source>
        <dbReference type="EMBL" id="CAG9311422.1"/>
    </source>
</evidence>
<keyword evidence="6 10" id="KW-0129">CBS domain</keyword>
<dbReference type="Pfam" id="PF00571">
    <property type="entry name" value="CBS"/>
    <property type="match status" value="1"/>
</dbReference>
<evidence type="ECO:0000313" key="14">
    <source>
        <dbReference type="Proteomes" id="UP001162131"/>
    </source>
</evidence>
<evidence type="ECO:0000256" key="2">
    <source>
        <dbReference type="ARBA" id="ARBA00005003"/>
    </source>
</evidence>
<keyword evidence="11" id="KW-0198">Cysteine biosynthesis</keyword>
<dbReference type="FunFam" id="3.40.50.1100:FF:000118">
    <property type="entry name" value="Related to CYS4-cystathionine beta-synthase"/>
    <property type="match status" value="1"/>
</dbReference>
<comment type="similarity">
    <text evidence="3 11">Belongs to the cysteine synthase/cystathionine beta-synthase family.</text>
</comment>
<dbReference type="EMBL" id="CAJZBQ010000004">
    <property type="protein sequence ID" value="CAG9311422.1"/>
    <property type="molecule type" value="Genomic_DNA"/>
</dbReference>
<evidence type="ECO:0000256" key="3">
    <source>
        <dbReference type="ARBA" id="ARBA00007103"/>
    </source>
</evidence>
<organism evidence="13 14">
    <name type="scientific">Blepharisma stoltei</name>
    <dbReference type="NCBI Taxonomy" id="1481888"/>
    <lineage>
        <taxon>Eukaryota</taxon>
        <taxon>Sar</taxon>
        <taxon>Alveolata</taxon>
        <taxon>Ciliophora</taxon>
        <taxon>Postciliodesmatophora</taxon>
        <taxon>Heterotrichea</taxon>
        <taxon>Heterotrichida</taxon>
        <taxon>Blepharismidae</taxon>
        <taxon>Blepharisma</taxon>
    </lineage>
</organism>
<dbReference type="SMART" id="SM00116">
    <property type="entry name" value="CBS"/>
    <property type="match status" value="1"/>
</dbReference>
<comment type="pathway">
    <text evidence="2">Amino-acid biosynthesis; L-cysteine biosynthesis; L-cysteine from L-homocysteine and L-serine: step 1/2.</text>
</comment>
<protein>
    <recommendedName>
        <fullName evidence="8 11">Cystathionine beta-synthase</fullName>
        <ecNumber evidence="4 11">4.2.1.22</ecNumber>
    </recommendedName>
</protein>
<evidence type="ECO:0000259" key="12">
    <source>
        <dbReference type="PROSITE" id="PS51371"/>
    </source>
</evidence>
<keyword evidence="5 11" id="KW-0663">Pyridoxal phosphate</keyword>
<dbReference type="InterPro" id="IPR046342">
    <property type="entry name" value="CBS_dom_sf"/>
</dbReference>
<evidence type="ECO:0000256" key="11">
    <source>
        <dbReference type="RuleBase" id="RU361204"/>
    </source>
</evidence>
<feature type="domain" description="CBS" evidence="12">
    <location>
        <begin position="373"/>
        <end position="429"/>
    </location>
</feature>
<keyword evidence="7 11" id="KW-0456">Lyase</keyword>
<comment type="caution">
    <text evidence="13">The sequence shown here is derived from an EMBL/GenBank/DDBJ whole genome shotgun (WGS) entry which is preliminary data.</text>
</comment>
<evidence type="ECO:0000256" key="1">
    <source>
        <dbReference type="ARBA" id="ARBA00001933"/>
    </source>
</evidence>
<name>A0AAU9IDS6_9CILI</name>
<dbReference type="NCBIfam" id="TIGR01137">
    <property type="entry name" value="cysta_beta"/>
    <property type="match status" value="1"/>
</dbReference>
<accession>A0AAU9IDS6</accession>
<dbReference type="EC" id="4.2.1.22" evidence="4 11"/>
<dbReference type="InterPro" id="IPR036052">
    <property type="entry name" value="TrpB-like_PALP_sf"/>
</dbReference>
<dbReference type="PROSITE" id="PS00901">
    <property type="entry name" value="CYS_SYNTHASE"/>
    <property type="match status" value="1"/>
</dbReference>
<dbReference type="PROSITE" id="PS51371">
    <property type="entry name" value="CBS"/>
    <property type="match status" value="1"/>
</dbReference>
<dbReference type="FunFam" id="3.40.50.1100:FF:000003">
    <property type="entry name" value="Cystathionine beta-synthase"/>
    <property type="match status" value="1"/>
</dbReference>
<dbReference type="InterPro" id="IPR050214">
    <property type="entry name" value="Cys_Synth/Cystath_Beta-Synth"/>
</dbReference>
<comment type="catalytic activity">
    <reaction evidence="9 11">
        <text>L-homocysteine + L-serine = L,L-cystathionine + H2O</text>
        <dbReference type="Rhea" id="RHEA:10112"/>
        <dbReference type="ChEBI" id="CHEBI:15377"/>
        <dbReference type="ChEBI" id="CHEBI:33384"/>
        <dbReference type="ChEBI" id="CHEBI:58161"/>
        <dbReference type="ChEBI" id="CHEBI:58199"/>
        <dbReference type="EC" id="4.2.1.22"/>
    </reaction>
</comment>
<dbReference type="Proteomes" id="UP001162131">
    <property type="component" value="Unassembled WGS sequence"/>
</dbReference>
<keyword evidence="14" id="KW-1185">Reference proteome</keyword>
<dbReference type="SUPFAM" id="SSF54631">
    <property type="entry name" value="CBS-domain pair"/>
    <property type="match status" value="1"/>
</dbReference>
<evidence type="ECO:0000256" key="10">
    <source>
        <dbReference type="PROSITE-ProRule" id="PRU00703"/>
    </source>
</evidence>
<comment type="cofactor">
    <cofactor evidence="1 11">
        <name>pyridoxal 5'-phosphate</name>
        <dbReference type="ChEBI" id="CHEBI:597326"/>
    </cofactor>
</comment>
<dbReference type="PANTHER" id="PTHR10314">
    <property type="entry name" value="CYSTATHIONINE BETA-SYNTHASE"/>
    <property type="match status" value="1"/>
</dbReference>
<dbReference type="InterPro" id="IPR001926">
    <property type="entry name" value="TrpB-like_PALP"/>
</dbReference>
<dbReference type="GO" id="GO:0006535">
    <property type="term" value="P:cysteine biosynthetic process from serine"/>
    <property type="evidence" value="ECO:0007669"/>
    <property type="project" value="UniProtKB-UniRule"/>
</dbReference>
<keyword evidence="11" id="KW-0028">Amino-acid biosynthesis</keyword>
<reference evidence="13" key="1">
    <citation type="submission" date="2021-09" db="EMBL/GenBank/DDBJ databases">
        <authorList>
            <consortium name="AG Swart"/>
            <person name="Singh M."/>
            <person name="Singh A."/>
            <person name="Seah K."/>
            <person name="Emmerich C."/>
        </authorList>
    </citation>
    <scope>NUCLEOTIDE SEQUENCE</scope>
    <source>
        <strain evidence="13">ATCC30299</strain>
    </source>
</reference>
<evidence type="ECO:0000256" key="7">
    <source>
        <dbReference type="ARBA" id="ARBA00023239"/>
    </source>
</evidence>
<dbReference type="GO" id="GO:0004122">
    <property type="term" value="F:cystathionine beta-synthase activity"/>
    <property type="evidence" value="ECO:0007669"/>
    <property type="project" value="UniProtKB-UniRule"/>
</dbReference>
<dbReference type="SUPFAM" id="SSF53686">
    <property type="entry name" value="Tryptophan synthase beta subunit-like PLP-dependent enzymes"/>
    <property type="match status" value="1"/>
</dbReference>
<evidence type="ECO:0000256" key="8">
    <source>
        <dbReference type="ARBA" id="ARBA00026192"/>
    </source>
</evidence>
<dbReference type="InterPro" id="IPR001216">
    <property type="entry name" value="P-phosphate_BS"/>
</dbReference>
<dbReference type="Gene3D" id="3.10.580.10">
    <property type="entry name" value="CBS-domain"/>
    <property type="match status" value="1"/>
</dbReference>
<evidence type="ECO:0000256" key="4">
    <source>
        <dbReference type="ARBA" id="ARBA00012041"/>
    </source>
</evidence>
<dbReference type="GO" id="GO:0005737">
    <property type="term" value="C:cytoplasm"/>
    <property type="evidence" value="ECO:0007669"/>
    <property type="project" value="InterPro"/>
</dbReference>
<gene>
    <name evidence="13" type="ORF">BSTOLATCC_MIC3712</name>
</gene>
<evidence type="ECO:0000256" key="6">
    <source>
        <dbReference type="ARBA" id="ARBA00023122"/>
    </source>
</evidence>
<evidence type="ECO:0000256" key="5">
    <source>
        <dbReference type="ARBA" id="ARBA00022898"/>
    </source>
</evidence>
<dbReference type="InterPro" id="IPR005857">
    <property type="entry name" value="Cysta_beta_synth"/>
</dbReference>
<proteinExistence type="inferred from homology"/>
<dbReference type="GO" id="GO:0019343">
    <property type="term" value="P:cysteine biosynthetic process via cystathionine"/>
    <property type="evidence" value="ECO:0007669"/>
    <property type="project" value="UniProtKB-UniRule"/>
</dbReference>
<dbReference type="Pfam" id="PF00291">
    <property type="entry name" value="PALP"/>
    <property type="match status" value="1"/>
</dbReference>
<dbReference type="Gene3D" id="3.40.50.1100">
    <property type="match status" value="2"/>
</dbReference>
<sequence>MSQKVYDIRQTPTPCKWSLNSSEPSPHRHIPHQERPKICGSILEAIGNTPMVRINNITKKDGIECEILVKCEYLNPGGSVKDRIGLRMIEDAERDGRIEPGWTLIEPTSGNTGIGLALTAAAKGYHCIITLPEKMSQEKSNTLKALGAEIIRTPTEAAFNSPESHIGVADRLERELPKAIVLNQYSNASNPLTHYDQTAEEILSQCDGHLDYFVVAAGTGGTMTGISRKLKERCPNVKIIGVDPEGSLLADPEHDPVGTYKVEGIGYDFVPRVCNSELVDQWVKTNDQNSFDIARRLIKEEGILVGGSSGSSFWAALQIAKTLPAGKRVVVLLADSIRNYMTKFINDNWMIQNGFMLPPEDNALSGKSLRDLNLSPSQNVLPSTPCSEVLQLMQEKSYDQLPVVEGSSILGVVTVGGITAKLSSGKLKSTDPCSMFLYKGNRIVTLDTPLTYLNTLFEDEHFALVNTGTYISIVTPIDLARYVATLQA</sequence>